<name>A0A089P019_9HYPH</name>
<organism evidence="1 2">
    <name type="scientific">Methylobacterium oryzae CBMB20</name>
    <dbReference type="NCBI Taxonomy" id="693986"/>
    <lineage>
        <taxon>Bacteria</taxon>
        <taxon>Pseudomonadati</taxon>
        <taxon>Pseudomonadota</taxon>
        <taxon>Alphaproteobacteria</taxon>
        <taxon>Hyphomicrobiales</taxon>
        <taxon>Methylobacteriaceae</taxon>
        <taxon>Methylobacterium</taxon>
    </lineage>
</organism>
<dbReference type="HOGENOM" id="CLU_2130560_0_0_5"/>
<dbReference type="KEGG" id="mor:MOC_5247"/>
<gene>
    <name evidence="1" type="ORF">MOC_5247</name>
</gene>
<evidence type="ECO:0000313" key="2">
    <source>
        <dbReference type="Proteomes" id="UP000029492"/>
    </source>
</evidence>
<dbReference type="Proteomes" id="UP000029492">
    <property type="component" value="Chromosome"/>
</dbReference>
<reference evidence="1 2" key="1">
    <citation type="journal article" date="2014" name="PLoS ONE">
        <title>Genome Information of Methylobacterium oryzae, a Plant-Probiotic Methylotroph in the Phyllosphere.</title>
        <authorList>
            <person name="Kwak M.J."/>
            <person name="Jeong H."/>
            <person name="Madhaiyan M."/>
            <person name="Lee Y."/>
            <person name="Sa T.M."/>
            <person name="Oh T.K."/>
            <person name="Kim J.F."/>
        </authorList>
    </citation>
    <scope>NUCLEOTIDE SEQUENCE [LARGE SCALE GENOMIC DNA]</scope>
    <source>
        <strain evidence="1 2">CBMB20</strain>
    </source>
</reference>
<protein>
    <submittedName>
        <fullName evidence="1">Protein of unassigned function</fullName>
    </submittedName>
</protein>
<dbReference type="AlphaFoldDB" id="A0A089P019"/>
<dbReference type="EMBL" id="CP003811">
    <property type="protein sequence ID" value="AIQ93002.1"/>
    <property type="molecule type" value="Genomic_DNA"/>
</dbReference>
<keyword evidence="2" id="KW-1185">Reference proteome</keyword>
<accession>A0A089P019</accession>
<proteinExistence type="predicted"/>
<evidence type="ECO:0000313" key="1">
    <source>
        <dbReference type="EMBL" id="AIQ93002.1"/>
    </source>
</evidence>
<sequence>MQHSGSCARNEAGRRRRRPRAWCCGRASLCAQGRPAPGLPSAPVRVSAIRLAVRLSKRSGLVAVCYRADGRGRRHSSCGSRGRQSCARHQERIALDWTCPCPIDRKRDRFSEV</sequence>